<keyword evidence="3" id="KW-1185">Reference proteome</keyword>
<evidence type="ECO:0000313" key="2">
    <source>
        <dbReference type="EMBL" id="MFD1043205.1"/>
    </source>
</evidence>
<reference evidence="3" key="1">
    <citation type="journal article" date="2019" name="Int. J. Syst. Evol. Microbiol.">
        <title>The Global Catalogue of Microorganisms (GCM) 10K type strain sequencing project: providing services to taxonomists for standard genome sequencing and annotation.</title>
        <authorList>
            <consortium name="The Broad Institute Genomics Platform"/>
            <consortium name="The Broad Institute Genome Sequencing Center for Infectious Disease"/>
            <person name="Wu L."/>
            <person name="Ma J."/>
        </authorList>
    </citation>
    <scope>NUCLEOTIDE SEQUENCE [LARGE SCALE GENOMIC DNA]</scope>
    <source>
        <strain evidence="3">CCUG 55854</strain>
    </source>
</reference>
<sequence length="89" mass="9777">MANDCYPQDLTPAQTAEAARLLASGRHVYVGQVFLSVDLDSGIIWQTDAYGCDSIASWTVDELGTRRALKRAQDSHQAPWHPAEGYQPS</sequence>
<dbReference type="EMBL" id="JBHTKN010000008">
    <property type="protein sequence ID" value="MFD1043205.1"/>
    <property type="molecule type" value="Genomic_DNA"/>
</dbReference>
<name>A0ABW3LZ77_9GAMM</name>
<comment type="caution">
    <text evidence="2">The sequence shown here is derived from an EMBL/GenBank/DDBJ whole genome shotgun (WGS) entry which is preliminary data.</text>
</comment>
<feature type="region of interest" description="Disordered" evidence="1">
    <location>
        <begin position="70"/>
        <end position="89"/>
    </location>
</feature>
<organism evidence="2 3">
    <name type="scientific">Pseudoxanthomonas kaohsiungensis</name>
    <dbReference type="NCBI Taxonomy" id="283923"/>
    <lineage>
        <taxon>Bacteria</taxon>
        <taxon>Pseudomonadati</taxon>
        <taxon>Pseudomonadota</taxon>
        <taxon>Gammaproteobacteria</taxon>
        <taxon>Lysobacterales</taxon>
        <taxon>Lysobacteraceae</taxon>
        <taxon>Pseudoxanthomonas</taxon>
    </lineage>
</organism>
<dbReference type="Proteomes" id="UP001597033">
    <property type="component" value="Unassembled WGS sequence"/>
</dbReference>
<dbReference type="RefSeq" id="WP_162377068.1">
    <property type="nucleotide sequence ID" value="NZ_JBHTKN010000008.1"/>
</dbReference>
<protein>
    <submittedName>
        <fullName evidence="2">Uncharacterized protein</fullName>
    </submittedName>
</protein>
<evidence type="ECO:0000256" key="1">
    <source>
        <dbReference type="SAM" id="MobiDB-lite"/>
    </source>
</evidence>
<gene>
    <name evidence="2" type="ORF">ACFQ2N_12700</name>
</gene>
<evidence type="ECO:0000313" key="3">
    <source>
        <dbReference type="Proteomes" id="UP001597033"/>
    </source>
</evidence>
<proteinExistence type="predicted"/>
<accession>A0ABW3LZ77</accession>